<evidence type="ECO:0000313" key="1">
    <source>
        <dbReference type="EMBL" id="VUX66901.1"/>
    </source>
</evidence>
<name>A0A564WWS2_9FIRM</name>
<proteinExistence type="predicted"/>
<dbReference type="Pfam" id="PF14486">
    <property type="entry name" value="DUF4432"/>
    <property type="match status" value="1"/>
</dbReference>
<protein>
    <recommendedName>
        <fullName evidence="3">DUF4432 family protein</fullName>
    </recommendedName>
</protein>
<evidence type="ECO:0008006" key="3">
    <source>
        <dbReference type="Google" id="ProtNLM"/>
    </source>
</evidence>
<gene>
    <name evidence="1" type="ORF">BWLFYP14_03177</name>
</gene>
<sequence>MVRKELMSYVGSAQQLMSVRPVVYKEGRAEGLQAYEVKNDRLSFSVMIDKCLDIAEVNWKGYNISFLSKPGLTGRNHYDTHGAEAQRSIMGGMLFTCGLENICAPCLVDGKEYPMHGRMRTTPAEHVGADTYWTDGDEPQYIINISGEMREAELFGENMILRRSIETTFGVPEIVIKDCITNESFREETMMLLYHFNVGYPFLNEDCEIILPTKEVIPRDDVAEKQIGLWSKMEKPADNEPECVFIHELSADKEGNTFAAVINERLGIGIKIQFNQKYLPYFMQWKSVASGDYVIGLEPANSSVLGKTYHLEKGDLHMLNPFETENIELRLSFLEGKEIKKVKEEALQLVTQYKQDKRRHKNEKIKN</sequence>
<keyword evidence="2" id="KW-1185">Reference proteome</keyword>
<dbReference type="AlphaFoldDB" id="A0A564WWS2"/>
<dbReference type="RefSeq" id="WP_008706034.1">
    <property type="nucleotide sequence ID" value="NZ_CABHOF010000076.1"/>
</dbReference>
<dbReference type="InterPro" id="IPR027839">
    <property type="entry name" value="DUF4432"/>
</dbReference>
<dbReference type="CDD" id="cd09023">
    <property type="entry name" value="Aldose_epim_Ec_c4013"/>
    <property type="match status" value="1"/>
</dbReference>
<organism evidence="1 2">
    <name type="scientific">Blautia wexlerae</name>
    <dbReference type="NCBI Taxonomy" id="418240"/>
    <lineage>
        <taxon>Bacteria</taxon>
        <taxon>Bacillati</taxon>
        <taxon>Bacillota</taxon>
        <taxon>Clostridia</taxon>
        <taxon>Lachnospirales</taxon>
        <taxon>Lachnospiraceae</taxon>
        <taxon>Blautia</taxon>
    </lineage>
</organism>
<evidence type="ECO:0000313" key="2">
    <source>
        <dbReference type="Proteomes" id="UP000366766"/>
    </source>
</evidence>
<dbReference type="EMBL" id="CABHOF010000076">
    <property type="protein sequence ID" value="VUX66901.1"/>
    <property type="molecule type" value="Genomic_DNA"/>
</dbReference>
<accession>A0A564WWS2</accession>
<dbReference type="Gene3D" id="2.70.98.10">
    <property type="match status" value="1"/>
</dbReference>
<reference evidence="1 2" key="1">
    <citation type="submission" date="2019-07" db="EMBL/GenBank/DDBJ databases">
        <authorList>
            <person name="Chang H.-W."/>
            <person name="Raman A."/>
            <person name="Venkatesh S."/>
            <person name="Gehrig J."/>
        </authorList>
    </citation>
    <scope>NUCLEOTIDE SEQUENCE [LARGE SCALE GENOMIC DNA]</scope>
    <source>
        <strain evidence="1">Blautia_wexlerae_LFYP_14</strain>
    </source>
</reference>
<dbReference type="GO" id="GO:0030246">
    <property type="term" value="F:carbohydrate binding"/>
    <property type="evidence" value="ECO:0007669"/>
    <property type="project" value="InterPro"/>
</dbReference>
<dbReference type="Proteomes" id="UP000366766">
    <property type="component" value="Unassembled WGS sequence"/>
</dbReference>
<dbReference type="InterPro" id="IPR014718">
    <property type="entry name" value="GH-type_carb-bd"/>
</dbReference>